<feature type="domain" description="Histidine kinase" evidence="10">
    <location>
        <begin position="133"/>
        <end position="390"/>
    </location>
</feature>
<name>A0A1V2EUB7_9SPHN</name>
<comment type="function">
    <text evidence="8">Involved in the transmission of sensory signals from the chemoreceptors to the flagellar motors. CheA is autophosphorylated; it can transfer its phosphate group to either CheB or CheY.</text>
</comment>
<dbReference type="SUPFAM" id="SSF47384">
    <property type="entry name" value="Homodimeric domain of signal transducing histidine kinase"/>
    <property type="match status" value="1"/>
</dbReference>
<dbReference type="InterPro" id="IPR005467">
    <property type="entry name" value="His_kinase_dom"/>
</dbReference>
<keyword evidence="5 13" id="KW-0808">Transferase</keyword>
<evidence type="ECO:0000313" key="14">
    <source>
        <dbReference type="Proteomes" id="UP000188729"/>
    </source>
</evidence>
<dbReference type="InterPro" id="IPR003594">
    <property type="entry name" value="HATPase_dom"/>
</dbReference>
<accession>A0A1V2EUB7</accession>
<dbReference type="EC" id="2.7.13.3" evidence="2"/>
<dbReference type="STRING" id="1915074.SPHI_18240"/>
<dbReference type="Gene3D" id="3.30.565.10">
    <property type="entry name" value="Histidine kinase-like ATPase, C-terminal domain"/>
    <property type="match status" value="1"/>
</dbReference>
<dbReference type="InterPro" id="IPR008207">
    <property type="entry name" value="Sig_transdc_His_kin_Hpt_dom"/>
</dbReference>
<evidence type="ECO:0000256" key="9">
    <source>
        <dbReference type="PROSITE-ProRule" id="PRU00110"/>
    </source>
</evidence>
<keyword evidence="4 9" id="KW-0597">Phosphoprotein</keyword>
<evidence type="ECO:0000259" key="11">
    <source>
        <dbReference type="PROSITE" id="PS50851"/>
    </source>
</evidence>
<evidence type="ECO:0000256" key="3">
    <source>
        <dbReference type="ARBA" id="ARBA00021495"/>
    </source>
</evidence>
<dbReference type="InterPro" id="IPR036641">
    <property type="entry name" value="HPT_dom_sf"/>
</dbReference>
<dbReference type="Gene3D" id="1.20.120.160">
    <property type="entry name" value="HPT domain"/>
    <property type="match status" value="1"/>
</dbReference>
<evidence type="ECO:0000256" key="7">
    <source>
        <dbReference type="ARBA" id="ARBA00023012"/>
    </source>
</evidence>
<dbReference type="PANTHER" id="PTHR43395">
    <property type="entry name" value="SENSOR HISTIDINE KINASE CHEA"/>
    <property type="match status" value="1"/>
</dbReference>
<sequence length="757" mass="79912">MDDLLQEFIAETRETLGALSGEIVAWEADPADRARLDAIFRFVHTVKGSCGFLDLPRLARLSHAAEDVLQSVRSGERVPDPALVNAVLAIIDRIGEIVEAIDAGNALDDSTEDQLLAALQGKPAEAPPQLVTPVSNAPRAPARSIRLSVDLLDRMMNGVSEMVLARNELARRLRDSGDATLETAIDRLSLTVAELRDTVTRTRMQAIESLFSALPRLVRDTAGTLGKRVSLAIDGAEVELDREMIELLRDPLVHIVRNAIDHGIEAPEERRRAGKPEVGRLSIVARQSGNRIIVEIADDGRGIDTARLVGKLARQEPDRAAELNALSERRRLDLVFEPGLSTRDEVTAMSGRGVGMDVVRTNVEQIGGSIRLDNVPGRGLTTTIEVPLTLAILSAVVIETGRARYAVPRQSVEEIVAAGSSAVRIDAVGDALLATVRGRRLPLVRLGDVLGVGDAIGTMLMIVNLPGGTFALGVDHVDDTQELVVKPVAPAVMAAGLYAGQMLPDTGVPLLLLDCAGVAAAAGVSFERVVEAEPEIEEPAPEGTSALLFEALDGQRRVIPLAAVERIEPVPAGSTRAAGGRWWVSARDGVLPLIIDAGKAPGGSDLAMLMLASTEAATGYLVRRALDIVTIHDDLLPSSNPAIAGIVVIEGEPLEVIDPVRLAGGAARAVKRPICLVQGLDGGWADSMLRPMIEAAGYRVAQALAPGEVAAVTLAAGDERATGGNVVWLSRDTATGRPQIDPQALAQALALAPGAGR</sequence>
<evidence type="ECO:0000313" key="13">
    <source>
        <dbReference type="EMBL" id="ONF95898.1"/>
    </source>
</evidence>
<keyword evidence="6" id="KW-0418">Kinase</keyword>
<evidence type="ECO:0000256" key="5">
    <source>
        <dbReference type="ARBA" id="ARBA00022679"/>
    </source>
</evidence>
<dbReference type="Gene3D" id="1.10.287.560">
    <property type="entry name" value="Histidine kinase CheA-like, homodimeric domain"/>
    <property type="match status" value="1"/>
</dbReference>
<dbReference type="AlphaFoldDB" id="A0A1V2EUB7"/>
<evidence type="ECO:0000259" key="10">
    <source>
        <dbReference type="PROSITE" id="PS50109"/>
    </source>
</evidence>
<dbReference type="Pfam" id="PF01627">
    <property type="entry name" value="Hpt"/>
    <property type="match status" value="1"/>
</dbReference>
<dbReference type="InterPro" id="IPR004358">
    <property type="entry name" value="Sig_transdc_His_kin-like_C"/>
</dbReference>
<proteinExistence type="predicted"/>
<feature type="modified residue" description="Phosphohistidine" evidence="9">
    <location>
        <position position="44"/>
    </location>
</feature>
<dbReference type="CDD" id="cd00088">
    <property type="entry name" value="HPT"/>
    <property type="match status" value="1"/>
</dbReference>
<dbReference type="OrthoDB" id="9803176at2"/>
<evidence type="ECO:0000256" key="8">
    <source>
        <dbReference type="ARBA" id="ARBA00035100"/>
    </source>
</evidence>
<comment type="catalytic activity">
    <reaction evidence="1">
        <text>ATP + protein L-histidine = ADP + protein N-phospho-L-histidine.</text>
        <dbReference type="EC" id="2.7.13.3"/>
    </reaction>
</comment>
<dbReference type="PROSITE" id="PS50851">
    <property type="entry name" value="CHEW"/>
    <property type="match status" value="1"/>
</dbReference>
<dbReference type="SMART" id="SM00073">
    <property type="entry name" value="HPT"/>
    <property type="match status" value="1"/>
</dbReference>
<keyword evidence="14" id="KW-1185">Reference proteome</keyword>
<keyword evidence="7" id="KW-0902">Two-component regulatory system</keyword>
<evidence type="ECO:0000256" key="1">
    <source>
        <dbReference type="ARBA" id="ARBA00000085"/>
    </source>
</evidence>
<dbReference type="InterPro" id="IPR037006">
    <property type="entry name" value="CheA-like_homodim_sf"/>
</dbReference>
<feature type="domain" description="CheW-like" evidence="11">
    <location>
        <begin position="392"/>
        <end position="524"/>
    </location>
</feature>
<comment type="caution">
    <text evidence="13">The sequence shown here is derived from an EMBL/GenBank/DDBJ whole genome shotgun (WGS) entry which is preliminary data.</text>
</comment>
<dbReference type="GO" id="GO:0005737">
    <property type="term" value="C:cytoplasm"/>
    <property type="evidence" value="ECO:0007669"/>
    <property type="project" value="InterPro"/>
</dbReference>
<dbReference type="Proteomes" id="UP000188729">
    <property type="component" value="Unassembled WGS sequence"/>
</dbReference>
<evidence type="ECO:0000259" key="12">
    <source>
        <dbReference type="PROSITE" id="PS50894"/>
    </source>
</evidence>
<dbReference type="InterPro" id="IPR004105">
    <property type="entry name" value="CheA-like_dim"/>
</dbReference>
<dbReference type="SMART" id="SM01231">
    <property type="entry name" value="H-kinase_dim"/>
    <property type="match status" value="1"/>
</dbReference>
<feature type="domain" description="HPt" evidence="12">
    <location>
        <begin position="1"/>
        <end position="101"/>
    </location>
</feature>
<dbReference type="GO" id="GO:0000155">
    <property type="term" value="F:phosphorelay sensor kinase activity"/>
    <property type="evidence" value="ECO:0007669"/>
    <property type="project" value="InterPro"/>
</dbReference>
<evidence type="ECO:0000256" key="6">
    <source>
        <dbReference type="ARBA" id="ARBA00022777"/>
    </source>
</evidence>
<dbReference type="GO" id="GO:0006935">
    <property type="term" value="P:chemotaxis"/>
    <property type="evidence" value="ECO:0007669"/>
    <property type="project" value="InterPro"/>
</dbReference>
<dbReference type="Pfam" id="PF02518">
    <property type="entry name" value="HATPase_c"/>
    <property type="match status" value="1"/>
</dbReference>
<dbReference type="PRINTS" id="PR00344">
    <property type="entry name" value="BCTRLSENSOR"/>
</dbReference>
<protein>
    <recommendedName>
        <fullName evidence="3">Chemotaxis protein CheA</fullName>
        <ecNumber evidence="2">2.7.13.3</ecNumber>
    </recommendedName>
</protein>
<dbReference type="EMBL" id="MPSB01000007">
    <property type="protein sequence ID" value="ONF95898.1"/>
    <property type="molecule type" value="Genomic_DNA"/>
</dbReference>
<dbReference type="RefSeq" id="WP_076744604.1">
    <property type="nucleotide sequence ID" value="NZ_MPSB01000007.1"/>
</dbReference>
<dbReference type="Pfam" id="PF01584">
    <property type="entry name" value="CheW"/>
    <property type="match status" value="1"/>
</dbReference>
<dbReference type="InterPro" id="IPR036890">
    <property type="entry name" value="HATPase_C_sf"/>
</dbReference>
<dbReference type="InterPro" id="IPR051315">
    <property type="entry name" value="Bact_Chemotaxis_CheA"/>
</dbReference>
<dbReference type="SUPFAM" id="SSF47226">
    <property type="entry name" value="Histidine-containing phosphotransfer domain, HPT domain"/>
    <property type="match status" value="1"/>
</dbReference>
<dbReference type="PROSITE" id="PS50109">
    <property type="entry name" value="HIS_KIN"/>
    <property type="match status" value="1"/>
</dbReference>
<dbReference type="FunFam" id="3.30.565.10:FF:000016">
    <property type="entry name" value="Chemotaxis protein CheA, putative"/>
    <property type="match status" value="1"/>
</dbReference>
<dbReference type="PANTHER" id="PTHR43395:SF1">
    <property type="entry name" value="CHEMOTAXIS PROTEIN CHEA"/>
    <property type="match status" value="1"/>
</dbReference>
<dbReference type="Pfam" id="PF02895">
    <property type="entry name" value="H-kinase_dim"/>
    <property type="match status" value="1"/>
</dbReference>
<dbReference type="SMART" id="SM00387">
    <property type="entry name" value="HATPase_c"/>
    <property type="match status" value="1"/>
</dbReference>
<organism evidence="13 14">
    <name type="scientific">Sphingomonas jeddahensis</name>
    <dbReference type="NCBI Taxonomy" id="1915074"/>
    <lineage>
        <taxon>Bacteria</taxon>
        <taxon>Pseudomonadati</taxon>
        <taxon>Pseudomonadota</taxon>
        <taxon>Alphaproteobacteria</taxon>
        <taxon>Sphingomonadales</taxon>
        <taxon>Sphingomonadaceae</taxon>
        <taxon>Sphingomonas</taxon>
    </lineage>
</organism>
<dbReference type="InterPro" id="IPR036097">
    <property type="entry name" value="HisK_dim/P_sf"/>
</dbReference>
<gene>
    <name evidence="13" type="primary">cheA</name>
    <name evidence="13" type="ORF">SPHI_18240</name>
</gene>
<dbReference type="InterPro" id="IPR036061">
    <property type="entry name" value="CheW-like_dom_sf"/>
</dbReference>
<evidence type="ECO:0000256" key="2">
    <source>
        <dbReference type="ARBA" id="ARBA00012438"/>
    </source>
</evidence>
<dbReference type="PROSITE" id="PS50894">
    <property type="entry name" value="HPT"/>
    <property type="match status" value="1"/>
</dbReference>
<evidence type="ECO:0000256" key="4">
    <source>
        <dbReference type="ARBA" id="ARBA00022553"/>
    </source>
</evidence>
<reference evidence="13 14" key="1">
    <citation type="submission" date="2016-11" db="EMBL/GenBank/DDBJ databases">
        <title>Genome sequence of Sphingomonas jeddahensis G39.</title>
        <authorList>
            <person name="Poehlein A."/>
            <person name="Wuebbeler J.H."/>
            <person name="Steinbuechel A."/>
            <person name="Daniel R."/>
        </authorList>
    </citation>
    <scope>NUCLEOTIDE SEQUENCE [LARGE SCALE GENOMIC DNA]</scope>
    <source>
        <strain evidence="13 14">G39</strain>
    </source>
</reference>
<dbReference type="SMART" id="SM00260">
    <property type="entry name" value="CheW"/>
    <property type="match status" value="1"/>
</dbReference>
<dbReference type="SUPFAM" id="SSF55874">
    <property type="entry name" value="ATPase domain of HSP90 chaperone/DNA topoisomerase II/histidine kinase"/>
    <property type="match status" value="1"/>
</dbReference>
<dbReference type="InterPro" id="IPR002545">
    <property type="entry name" value="CheW-lke_dom"/>
</dbReference>
<dbReference type="SUPFAM" id="SSF50341">
    <property type="entry name" value="CheW-like"/>
    <property type="match status" value="2"/>
</dbReference>